<dbReference type="Gramene" id="Pp3c18_9960V3.1">
    <property type="protein sequence ID" value="PAC:32981227.CDS.1"/>
    <property type="gene ID" value="Pp3c18_9960"/>
</dbReference>
<reference evidence="2 4" key="2">
    <citation type="journal article" date="2018" name="Plant J.">
        <title>The Physcomitrella patens chromosome-scale assembly reveals moss genome structure and evolution.</title>
        <authorList>
            <person name="Lang D."/>
            <person name="Ullrich K.K."/>
            <person name="Murat F."/>
            <person name="Fuchs J."/>
            <person name="Jenkins J."/>
            <person name="Haas F.B."/>
            <person name="Piednoel M."/>
            <person name="Gundlach H."/>
            <person name="Van Bel M."/>
            <person name="Meyberg R."/>
            <person name="Vives C."/>
            <person name="Morata J."/>
            <person name="Symeonidi A."/>
            <person name="Hiss M."/>
            <person name="Muchero W."/>
            <person name="Kamisugi Y."/>
            <person name="Saleh O."/>
            <person name="Blanc G."/>
            <person name="Decker E.L."/>
            <person name="van Gessel N."/>
            <person name="Grimwood J."/>
            <person name="Hayes R.D."/>
            <person name="Graham S.W."/>
            <person name="Gunter L.E."/>
            <person name="McDaniel S.F."/>
            <person name="Hoernstein S.N.W."/>
            <person name="Larsson A."/>
            <person name="Li F.W."/>
            <person name="Perroud P.F."/>
            <person name="Phillips J."/>
            <person name="Ranjan P."/>
            <person name="Rokshar D.S."/>
            <person name="Rothfels C.J."/>
            <person name="Schneider L."/>
            <person name="Shu S."/>
            <person name="Stevenson D.W."/>
            <person name="Thummler F."/>
            <person name="Tillich M."/>
            <person name="Villarreal Aguilar J.C."/>
            <person name="Widiez T."/>
            <person name="Wong G.K."/>
            <person name="Wymore A."/>
            <person name="Zhang Y."/>
            <person name="Zimmer A.D."/>
            <person name="Quatrano R.S."/>
            <person name="Mayer K.F.X."/>
            <person name="Goodstein D."/>
            <person name="Casacuberta J.M."/>
            <person name="Vandepoele K."/>
            <person name="Reski R."/>
            <person name="Cuming A.C."/>
            <person name="Tuskan G.A."/>
            <person name="Maumus F."/>
            <person name="Salse J."/>
            <person name="Schmutz J."/>
            <person name="Rensing S.A."/>
        </authorList>
    </citation>
    <scope>NUCLEOTIDE SEQUENCE [LARGE SCALE GENOMIC DNA]</scope>
    <source>
        <strain evidence="3 4">cv. Gransden 2004</strain>
    </source>
</reference>
<dbReference type="EnsemblPlants" id="Pp3c18_9960V3.1">
    <property type="protein sequence ID" value="PAC:32981227.CDS.1"/>
    <property type="gene ID" value="Pp3c18_9960"/>
</dbReference>
<accession>A0A2K1J0J2</accession>
<evidence type="ECO:0000313" key="3">
    <source>
        <dbReference type="EnsemblPlants" id="PAC:32981227.CDS.1"/>
    </source>
</evidence>
<protein>
    <submittedName>
        <fullName evidence="2 3">Uncharacterized protein</fullName>
    </submittedName>
</protein>
<proteinExistence type="predicted"/>
<keyword evidence="4" id="KW-1185">Reference proteome</keyword>
<dbReference type="PaxDb" id="3218-PP1S19_216V6.1"/>
<evidence type="ECO:0000256" key="1">
    <source>
        <dbReference type="SAM" id="MobiDB-lite"/>
    </source>
</evidence>
<feature type="region of interest" description="Disordered" evidence="1">
    <location>
        <begin position="34"/>
        <end position="55"/>
    </location>
</feature>
<evidence type="ECO:0000313" key="2">
    <source>
        <dbReference type="EMBL" id="PNR35043.1"/>
    </source>
</evidence>
<evidence type="ECO:0000313" key="4">
    <source>
        <dbReference type="Proteomes" id="UP000006727"/>
    </source>
</evidence>
<feature type="compositionally biased region" description="Basic and acidic residues" evidence="1">
    <location>
        <begin position="46"/>
        <end position="55"/>
    </location>
</feature>
<sequence>MGFRALEAKIQESRQKRIKRALIGAQFWGCPAGKEGGRGRVGNGGEGREWRRGSRMEERVGIQSRISGSEDLVREAWDD</sequence>
<reference evidence="2 4" key="1">
    <citation type="journal article" date="2008" name="Science">
        <title>The Physcomitrella genome reveals evolutionary insights into the conquest of land by plants.</title>
        <authorList>
            <person name="Rensing S."/>
            <person name="Lang D."/>
            <person name="Zimmer A."/>
            <person name="Terry A."/>
            <person name="Salamov A."/>
            <person name="Shapiro H."/>
            <person name="Nishiyama T."/>
            <person name="Perroud P.-F."/>
            <person name="Lindquist E."/>
            <person name="Kamisugi Y."/>
            <person name="Tanahashi T."/>
            <person name="Sakakibara K."/>
            <person name="Fujita T."/>
            <person name="Oishi K."/>
            <person name="Shin-I T."/>
            <person name="Kuroki Y."/>
            <person name="Toyoda A."/>
            <person name="Suzuki Y."/>
            <person name="Hashimoto A."/>
            <person name="Yamaguchi K."/>
            <person name="Sugano A."/>
            <person name="Kohara Y."/>
            <person name="Fujiyama A."/>
            <person name="Anterola A."/>
            <person name="Aoki S."/>
            <person name="Ashton N."/>
            <person name="Barbazuk W.B."/>
            <person name="Barker E."/>
            <person name="Bennetzen J."/>
            <person name="Bezanilla M."/>
            <person name="Blankenship R."/>
            <person name="Cho S.H."/>
            <person name="Dutcher S."/>
            <person name="Estelle M."/>
            <person name="Fawcett J.A."/>
            <person name="Gundlach H."/>
            <person name="Hanada K."/>
            <person name="Heyl A."/>
            <person name="Hicks K.A."/>
            <person name="Hugh J."/>
            <person name="Lohr M."/>
            <person name="Mayer K."/>
            <person name="Melkozernov A."/>
            <person name="Murata T."/>
            <person name="Nelson D."/>
            <person name="Pils B."/>
            <person name="Prigge M."/>
            <person name="Reiss B."/>
            <person name="Renner T."/>
            <person name="Rombauts S."/>
            <person name="Rushton P."/>
            <person name="Sanderfoot A."/>
            <person name="Schween G."/>
            <person name="Shiu S.-H."/>
            <person name="Stueber K."/>
            <person name="Theodoulou F.L."/>
            <person name="Tu H."/>
            <person name="Van de Peer Y."/>
            <person name="Verrier P.J."/>
            <person name="Waters E."/>
            <person name="Wood A."/>
            <person name="Yang L."/>
            <person name="Cove D."/>
            <person name="Cuming A."/>
            <person name="Hasebe M."/>
            <person name="Lucas S."/>
            <person name="Mishler D.B."/>
            <person name="Reski R."/>
            <person name="Grigoriev I."/>
            <person name="Quatrano R.S."/>
            <person name="Boore J.L."/>
        </authorList>
    </citation>
    <scope>NUCLEOTIDE SEQUENCE [LARGE SCALE GENOMIC DNA]</scope>
    <source>
        <strain evidence="3 4">cv. Gransden 2004</strain>
    </source>
</reference>
<name>A0A2K1J0J2_PHYPA</name>
<dbReference type="EMBL" id="ABEU02000018">
    <property type="protein sequence ID" value="PNR35043.1"/>
    <property type="molecule type" value="Genomic_DNA"/>
</dbReference>
<reference evidence="3" key="3">
    <citation type="submission" date="2020-12" db="UniProtKB">
        <authorList>
            <consortium name="EnsemblPlants"/>
        </authorList>
    </citation>
    <scope>IDENTIFICATION</scope>
</reference>
<organism evidence="2">
    <name type="scientific">Physcomitrium patens</name>
    <name type="common">Spreading-leaved earth moss</name>
    <name type="synonym">Physcomitrella patens</name>
    <dbReference type="NCBI Taxonomy" id="3218"/>
    <lineage>
        <taxon>Eukaryota</taxon>
        <taxon>Viridiplantae</taxon>
        <taxon>Streptophyta</taxon>
        <taxon>Embryophyta</taxon>
        <taxon>Bryophyta</taxon>
        <taxon>Bryophytina</taxon>
        <taxon>Bryopsida</taxon>
        <taxon>Funariidae</taxon>
        <taxon>Funariales</taxon>
        <taxon>Funariaceae</taxon>
        <taxon>Physcomitrium</taxon>
    </lineage>
</organism>
<gene>
    <name evidence="2" type="ORF">PHYPA_022942</name>
</gene>
<dbReference type="InParanoid" id="A0A2K1J0J2"/>
<dbReference type="AlphaFoldDB" id="A0A2K1J0J2"/>
<dbReference type="Proteomes" id="UP000006727">
    <property type="component" value="Chromosome 18"/>
</dbReference>